<sequence length="530" mass="58166">MFGSISVGGIPSAGVQSSEAELFQSADKEKGALLCVRHLMSIPQTLESSRGQNLPRDHCFGDFIEALSSLENTSKGLSRVAMLPFSCDSKWKGLRESRREMTCMDKHQVVGVLRQMEKFLKGQEMRFTEGLRIMKSKLATLQNSVSKLPQADQTAAPTTCPSLEAPAHGTKFGSKYFVGHEVHFTCSQGYRLVGSATRACRDNGTWTGISAICKDISECESNPCQNGGTCVEGVNQYKCTCAQNWSGSHCQHQTQTAPPEWSVMNDPAFSRRPRCAQVNQAQHCSCDAGFHMSGTSDNSICQDVNECEVYRLDQGGKLCVHECVNVPGSYRCSCPSGYKLLADRRSCEDVDECLSQQHNCSRGTTCINMGGGFQCVNPECPRSHGNISYVKTSPFQCERNPCPMDSRSCHLAPKTVSFHYLSLSSNLQTPATLFRMATASAPGRTGPDSLRFGIVGGNSRGIFAMQRSDRQTGELILVQQLRGPQEISIDVDMSEYSDRTFQAKHVAKRAGDGGRRDDEVKKNTEQCNEN</sequence>
<evidence type="ECO:0000256" key="10">
    <source>
        <dbReference type="ARBA" id="ARBA00022729"/>
    </source>
</evidence>
<evidence type="ECO:0000256" key="5">
    <source>
        <dbReference type="ARBA" id="ARBA00022525"/>
    </source>
</evidence>
<evidence type="ECO:0000313" key="24">
    <source>
        <dbReference type="Proteomes" id="UP000518266"/>
    </source>
</evidence>
<dbReference type="GO" id="GO:0023052">
    <property type="term" value="P:signaling"/>
    <property type="evidence" value="ECO:0007669"/>
    <property type="project" value="UniProtKB-ARBA"/>
</dbReference>
<feature type="disulfide bond" evidence="18">
    <location>
        <begin position="241"/>
        <end position="250"/>
    </location>
</feature>
<dbReference type="PROSITE" id="PS50923">
    <property type="entry name" value="SUSHI"/>
    <property type="match status" value="1"/>
</dbReference>
<evidence type="ECO:0000259" key="22">
    <source>
        <dbReference type="PROSITE" id="PS50923"/>
    </source>
</evidence>
<keyword evidence="12" id="KW-0106">Calcium</keyword>
<keyword evidence="7 18" id="KW-0245">EGF-like domain</keyword>
<protein>
    <recommendedName>
        <fullName evidence="25">Fibulin 7</fullName>
    </recommendedName>
</protein>
<feature type="compositionally biased region" description="Basic and acidic residues" evidence="20">
    <location>
        <begin position="509"/>
        <end position="524"/>
    </location>
</feature>
<organism evidence="23 24">
    <name type="scientific">Dissostichus mawsoni</name>
    <name type="common">Antarctic cod</name>
    <dbReference type="NCBI Taxonomy" id="36200"/>
    <lineage>
        <taxon>Eukaryota</taxon>
        <taxon>Metazoa</taxon>
        <taxon>Chordata</taxon>
        <taxon>Craniata</taxon>
        <taxon>Vertebrata</taxon>
        <taxon>Euteleostomi</taxon>
        <taxon>Actinopterygii</taxon>
        <taxon>Neopterygii</taxon>
        <taxon>Teleostei</taxon>
        <taxon>Neoteleostei</taxon>
        <taxon>Acanthomorphata</taxon>
        <taxon>Eupercaria</taxon>
        <taxon>Perciformes</taxon>
        <taxon>Notothenioidei</taxon>
        <taxon>Nototheniidae</taxon>
        <taxon>Dissostichus</taxon>
    </lineage>
</organism>
<evidence type="ECO:0000256" key="8">
    <source>
        <dbReference type="ARBA" id="ARBA00022659"/>
    </source>
</evidence>
<dbReference type="InterPro" id="IPR000742">
    <property type="entry name" value="EGF"/>
</dbReference>
<feature type="domain" description="Sushi" evidence="22">
    <location>
        <begin position="158"/>
        <end position="215"/>
    </location>
</feature>
<evidence type="ECO:0000256" key="4">
    <source>
        <dbReference type="ARBA" id="ARBA00022475"/>
    </source>
</evidence>
<dbReference type="Pfam" id="PF00008">
    <property type="entry name" value="EGF"/>
    <property type="match status" value="1"/>
</dbReference>
<dbReference type="SUPFAM" id="SSF57196">
    <property type="entry name" value="EGF/Laminin"/>
    <property type="match status" value="2"/>
</dbReference>
<dbReference type="InterPro" id="IPR000436">
    <property type="entry name" value="Sushi_SCR_CCP_dom"/>
</dbReference>
<keyword evidence="5" id="KW-0964">Secreted</keyword>
<evidence type="ECO:0000256" key="18">
    <source>
        <dbReference type="PROSITE-ProRule" id="PRU00076"/>
    </source>
</evidence>
<evidence type="ECO:0000256" key="13">
    <source>
        <dbReference type="ARBA" id="ARBA00022889"/>
    </source>
</evidence>
<dbReference type="InterPro" id="IPR055088">
    <property type="entry name" value="Fibulin_C"/>
</dbReference>
<dbReference type="InterPro" id="IPR050751">
    <property type="entry name" value="ECM_structural_protein"/>
</dbReference>
<dbReference type="Gene3D" id="2.10.70.10">
    <property type="entry name" value="Complement Module, domain 1"/>
    <property type="match status" value="1"/>
</dbReference>
<dbReference type="SMART" id="SM00181">
    <property type="entry name" value="EGF"/>
    <property type="match status" value="3"/>
</dbReference>
<evidence type="ECO:0000259" key="21">
    <source>
        <dbReference type="PROSITE" id="PS50026"/>
    </source>
</evidence>
<keyword evidence="15" id="KW-0472">Membrane</keyword>
<dbReference type="PROSITE" id="PS00022">
    <property type="entry name" value="EGF_1"/>
    <property type="match status" value="1"/>
</dbReference>
<dbReference type="PROSITE" id="PS50026">
    <property type="entry name" value="EGF_3"/>
    <property type="match status" value="1"/>
</dbReference>
<feature type="domain" description="EGF-like" evidence="21">
    <location>
        <begin position="215"/>
        <end position="251"/>
    </location>
</feature>
<reference evidence="23 24" key="1">
    <citation type="submission" date="2020-03" db="EMBL/GenBank/DDBJ databases">
        <title>Dissostichus mawsoni Genome sequencing and assembly.</title>
        <authorList>
            <person name="Park H."/>
        </authorList>
    </citation>
    <scope>NUCLEOTIDE SEQUENCE [LARGE SCALE GENOMIC DNA]</scope>
    <source>
        <strain evidence="23">DM0001</strain>
        <tissue evidence="23">Muscle</tissue>
    </source>
</reference>
<proteinExistence type="inferred from homology"/>
<evidence type="ECO:0000256" key="16">
    <source>
        <dbReference type="ARBA" id="ARBA00023157"/>
    </source>
</evidence>
<dbReference type="FunFam" id="2.10.25.10:FF:000568">
    <property type="entry name" value="Fibulin 7"/>
    <property type="match status" value="1"/>
</dbReference>
<feature type="region of interest" description="Disordered" evidence="20">
    <location>
        <begin position="501"/>
        <end position="530"/>
    </location>
</feature>
<dbReference type="SMART" id="SM00179">
    <property type="entry name" value="EGF_CA"/>
    <property type="match status" value="3"/>
</dbReference>
<keyword evidence="24" id="KW-1185">Reference proteome</keyword>
<evidence type="ECO:0000256" key="11">
    <source>
        <dbReference type="ARBA" id="ARBA00022737"/>
    </source>
</evidence>
<evidence type="ECO:0000256" key="15">
    <source>
        <dbReference type="ARBA" id="ARBA00023136"/>
    </source>
</evidence>
<keyword evidence="11" id="KW-0677">Repeat</keyword>
<dbReference type="SMART" id="SM00032">
    <property type="entry name" value="CCP"/>
    <property type="match status" value="1"/>
</dbReference>
<evidence type="ECO:0000256" key="14">
    <source>
        <dbReference type="ARBA" id="ARBA00022989"/>
    </source>
</evidence>
<keyword evidence="8 19" id="KW-0768">Sushi</keyword>
<dbReference type="InterPro" id="IPR035976">
    <property type="entry name" value="Sushi/SCR/CCP_sf"/>
</dbReference>
<keyword evidence="4" id="KW-1003">Cell membrane</keyword>
<dbReference type="Gene3D" id="2.10.25.10">
    <property type="entry name" value="Laminin"/>
    <property type="match status" value="3"/>
</dbReference>
<dbReference type="GO" id="GO:0005509">
    <property type="term" value="F:calcium ion binding"/>
    <property type="evidence" value="ECO:0007669"/>
    <property type="project" value="InterPro"/>
</dbReference>
<dbReference type="PROSITE" id="PS01187">
    <property type="entry name" value="EGF_CA"/>
    <property type="match status" value="1"/>
</dbReference>
<dbReference type="Pfam" id="PF12662">
    <property type="entry name" value="cEGF"/>
    <property type="match status" value="1"/>
</dbReference>
<evidence type="ECO:0000313" key="23">
    <source>
        <dbReference type="EMBL" id="KAF3842234.1"/>
    </source>
</evidence>
<keyword evidence="13" id="KW-0130">Cell adhesion</keyword>
<dbReference type="InterPro" id="IPR018097">
    <property type="entry name" value="EGF_Ca-bd_CS"/>
</dbReference>
<keyword evidence="17" id="KW-0325">Glycoprotein</keyword>
<comment type="similarity">
    <text evidence="3">Belongs to the fibulin family.</text>
</comment>
<dbReference type="GO" id="GO:0007155">
    <property type="term" value="P:cell adhesion"/>
    <property type="evidence" value="ECO:0007669"/>
    <property type="project" value="UniProtKB-KW"/>
</dbReference>
<dbReference type="InterPro" id="IPR000152">
    <property type="entry name" value="EGF-type_Asp/Asn_hydroxyl_site"/>
</dbReference>
<evidence type="ECO:0000256" key="6">
    <source>
        <dbReference type="ARBA" id="ARBA00022530"/>
    </source>
</evidence>
<dbReference type="GO" id="GO:0005886">
    <property type="term" value="C:plasma membrane"/>
    <property type="evidence" value="ECO:0007669"/>
    <property type="project" value="UniProtKB-SubCell"/>
</dbReference>
<dbReference type="FunFam" id="2.10.25.10:FF:000391">
    <property type="entry name" value="Weary, isoform C"/>
    <property type="match status" value="1"/>
</dbReference>
<dbReference type="CDD" id="cd00054">
    <property type="entry name" value="EGF_CA"/>
    <property type="match status" value="2"/>
</dbReference>
<evidence type="ECO:0000256" key="9">
    <source>
        <dbReference type="ARBA" id="ARBA00022692"/>
    </source>
</evidence>
<keyword evidence="6" id="KW-0272">Extracellular matrix</keyword>
<evidence type="ECO:0000256" key="1">
    <source>
        <dbReference type="ARBA" id="ARBA00004251"/>
    </source>
</evidence>
<accession>A0A7J5XYM7</accession>
<dbReference type="PROSITE" id="PS00010">
    <property type="entry name" value="ASX_HYDROXYL"/>
    <property type="match status" value="1"/>
</dbReference>
<evidence type="ECO:0000256" key="12">
    <source>
        <dbReference type="ARBA" id="ARBA00022837"/>
    </source>
</evidence>
<dbReference type="EMBL" id="JAAKFY010000019">
    <property type="protein sequence ID" value="KAF3842234.1"/>
    <property type="molecule type" value="Genomic_DNA"/>
</dbReference>
<dbReference type="OrthoDB" id="4062651at2759"/>
<dbReference type="PANTHER" id="PTHR24034">
    <property type="entry name" value="EGF-LIKE DOMAIN-CONTAINING PROTEIN"/>
    <property type="match status" value="1"/>
</dbReference>
<feature type="disulfide bond" evidence="19">
    <location>
        <begin position="186"/>
        <end position="213"/>
    </location>
</feature>
<dbReference type="PANTHER" id="PTHR24034:SF94">
    <property type="entry name" value="FIBULIN-7"/>
    <property type="match status" value="1"/>
</dbReference>
<dbReference type="InterPro" id="IPR001881">
    <property type="entry name" value="EGF-like_Ca-bd_dom"/>
</dbReference>
<dbReference type="Pfam" id="PF00084">
    <property type="entry name" value="Sushi"/>
    <property type="match status" value="1"/>
</dbReference>
<evidence type="ECO:0000256" key="17">
    <source>
        <dbReference type="ARBA" id="ARBA00023180"/>
    </source>
</evidence>
<keyword evidence="9" id="KW-0812">Transmembrane</keyword>
<evidence type="ECO:0000256" key="7">
    <source>
        <dbReference type="ARBA" id="ARBA00022536"/>
    </source>
</evidence>
<dbReference type="Pfam" id="PF22914">
    <property type="entry name" value="Fibulin_C"/>
    <property type="match status" value="1"/>
</dbReference>
<dbReference type="PROSITE" id="PS01186">
    <property type="entry name" value="EGF_2"/>
    <property type="match status" value="1"/>
</dbReference>
<evidence type="ECO:0000256" key="20">
    <source>
        <dbReference type="SAM" id="MobiDB-lite"/>
    </source>
</evidence>
<name>A0A7J5XYM7_DISMA</name>
<evidence type="ECO:0000256" key="2">
    <source>
        <dbReference type="ARBA" id="ARBA00004498"/>
    </source>
</evidence>
<dbReference type="FunFam" id="2.10.25.10:FF:000008">
    <property type="entry name" value="Signal peptide, CUB domain, EGF-like 2"/>
    <property type="match status" value="1"/>
</dbReference>
<dbReference type="FunFam" id="2.10.70.10:FF:000064">
    <property type="entry name" value="Fibulin 7"/>
    <property type="match status" value="1"/>
</dbReference>
<keyword evidence="10" id="KW-0732">Signal</keyword>
<comment type="caution">
    <text evidence="23">The sequence shown here is derived from an EMBL/GenBank/DDBJ whole genome shotgun (WGS) entry which is preliminary data.</text>
</comment>
<keyword evidence="14" id="KW-1133">Transmembrane helix</keyword>
<keyword evidence="16 18" id="KW-1015">Disulfide bond</keyword>
<evidence type="ECO:0000256" key="3">
    <source>
        <dbReference type="ARBA" id="ARBA00006127"/>
    </source>
</evidence>
<dbReference type="SUPFAM" id="SSF57535">
    <property type="entry name" value="Complement control module/SCR domain"/>
    <property type="match status" value="1"/>
</dbReference>
<gene>
    <name evidence="23" type="ORF">F7725_024185</name>
</gene>
<comment type="subcellular location">
    <subcellularLocation>
        <location evidence="1">Cell membrane</location>
        <topology evidence="1">Single-pass type I membrane protein</topology>
    </subcellularLocation>
    <subcellularLocation>
        <location evidence="2">Secreted</location>
        <location evidence="2">Extracellular space</location>
        <location evidence="2">Extracellular matrix</location>
    </subcellularLocation>
</comment>
<dbReference type="AlphaFoldDB" id="A0A7J5XYM7"/>
<dbReference type="InterPro" id="IPR026823">
    <property type="entry name" value="cEGF"/>
</dbReference>
<dbReference type="Proteomes" id="UP000518266">
    <property type="component" value="Unassembled WGS sequence"/>
</dbReference>
<dbReference type="GO" id="GO:0007154">
    <property type="term" value="P:cell communication"/>
    <property type="evidence" value="ECO:0007669"/>
    <property type="project" value="UniProtKB-ARBA"/>
</dbReference>
<dbReference type="PRINTS" id="PR00010">
    <property type="entry name" value="EGFBLOOD"/>
</dbReference>
<evidence type="ECO:0008006" key="25">
    <source>
        <dbReference type="Google" id="ProtNLM"/>
    </source>
</evidence>
<evidence type="ECO:0000256" key="19">
    <source>
        <dbReference type="PROSITE-ProRule" id="PRU00302"/>
    </source>
</evidence>
<dbReference type="CDD" id="cd00033">
    <property type="entry name" value="CCP"/>
    <property type="match status" value="1"/>
</dbReference>
<comment type="caution">
    <text evidence="18">Lacks conserved residue(s) required for the propagation of feature annotation.</text>
</comment>